<name>A0A6C2U4S0_PONDE</name>
<reference evidence="4 5" key="1">
    <citation type="submission" date="2019-04" db="EMBL/GenBank/DDBJ databases">
        <authorList>
            <person name="Van Vliet M D."/>
        </authorList>
    </citation>
    <scope>NUCLEOTIDE SEQUENCE [LARGE SCALE GENOMIC DNA]</scope>
    <source>
        <strain evidence="4 5">F1</strain>
    </source>
</reference>
<keyword evidence="1" id="KW-0596">Phosphopantetheine</keyword>
<organism evidence="4 5">
    <name type="scientific">Pontiella desulfatans</name>
    <dbReference type="NCBI Taxonomy" id="2750659"/>
    <lineage>
        <taxon>Bacteria</taxon>
        <taxon>Pseudomonadati</taxon>
        <taxon>Kiritimatiellota</taxon>
        <taxon>Kiritimatiellia</taxon>
        <taxon>Kiritimatiellales</taxon>
        <taxon>Pontiellaceae</taxon>
        <taxon>Pontiella</taxon>
    </lineage>
</organism>
<sequence length="885" mass="96154">MSVKNFPSNDPLARVDALVSRMAANQPDQPAVCFGYQRLSYRELEHRANGVAEALLERGVKSGDLVGVYMERSALMPVALLGVLKTGAAYVPMDPAYPAQRIQWMVEDATMHTMLTDAVHEETVRGFGVEPVRVDELAPSKTCPEASTDPDGLAYVIFTSGSTGRPKGVQIPHRALTNFIVSMQQVPGMTADDALLAVTTLSFDIAGLEMFLPLVAGGRLVVASKETAMDGKALLQTIEAEAITILQATPVTWKLMLAAGWDASPNLNVLCGGEAFPRDLANTLVPKAASVWNMYGPTETTIWSTCDQVAVDEGSVSIGLPIANTTVHIVDEAMKPVQDGTEGELVIGGDGLAIGYLNNPEMTAEKFTTLSGSVERIYRTGDLARYLPDGRLECLGRIDHQVKLRGFRIELGEIESALRAHEAVADAAVALYDNDGNPRLVAYLILSGGQAIDLSSSIHSWLVDRLPAYMVPSGFTLLDEFPLTPNGKLDRKALPEPVGAIPLQPGGDVDYQSETESRLAGIWRELLGYDAVPRDIDFFELGGDSIRAAQMFVGIKERFGLDLTLAVLVQASTIESLAKRIDSGGADDLAEYRSLKRIQSGSEGTVPMFWVHGGDGHVLIFRFFAENLGADVPVYAFQWTGMDGGRGEASIMEMAQAYCAELLRFLPADARTIRLGGFCVGGLVAVELAKLLKAAGVEVLDPLVIVGAPNHGAKCHIKSEPEQSPQEFKRMLEQMEKLKVVAEAEVPWEYIRPDHGGGLKGAIKQSAPYAMARRLRTEKRLRQIDREAAAGQGVDPATRQWYCGQTAVVAMIHHRNQSYDGDILYFRSGVCHGEAMGLWGWWNSPYMGFEELCNGHFEGVVIGGAHEDVLRRPETANKVRERFNA</sequence>
<dbReference type="InterPro" id="IPR045851">
    <property type="entry name" value="AMP-bd_C_sf"/>
</dbReference>
<accession>A0A6C2U4S0</accession>
<dbReference type="Gene3D" id="2.30.38.10">
    <property type="entry name" value="Luciferase, Domain 3"/>
    <property type="match status" value="1"/>
</dbReference>
<dbReference type="FunFam" id="3.40.50.12780:FF:000012">
    <property type="entry name" value="Non-ribosomal peptide synthetase"/>
    <property type="match status" value="1"/>
</dbReference>
<dbReference type="InterPro" id="IPR020845">
    <property type="entry name" value="AMP-binding_CS"/>
</dbReference>
<evidence type="ECO:0000313" key="4">
    <source>
        <dbReference type="EMBL" id="VGO14817.1"/>
    </source>
</evidence>
<dbReference type="SUPFAM" id="SSF47336">
    <property type="entry name" value="ACP-like"/>
    <property type="match status" value="1"/>
</dbReference>
<proteinExistence type="predicted"/>
<dbReference type="Gene3D" id="3.30.300.30">
    <property type="match status" value="1"/>
</dbReference>
<dbReference type="Pfam" id="PF13193">
    <property type="entry name" value="AMP-binding_C"/>
    <property type="match status" value="1"/>
</dbReference>
<dbReference type="SMART" id="SM00823">
    <property type="entry name" value="PKS_PP"/>
    <property type="match status" value="1"/>
</dbReference>
<dbReference type="GO" id="GO:0044550">
    <property type="term" value="P:secondary metabolite biosynthetic process"/>
    <property type="evidence" value="ECO:0007669"/>
    <property type="project" value="UniProtKB-ARBA"/>
</dbReference>
<dbReference type="Gene3D" id="1.10.1200.10">
    <property type="entry name" value="ACP-like"/>
    <property type="match status" value="1"/>
</dbReference>
<dbReference type="Pfam" id="PF00550">
    <property type="entry name" value="PP-binding"/>
    <property type="match status" value="1"/>
</dbReference>
<keyword evidence="2" id="KW-0597">Phosphoprotein</keyword>
<keyword evidence="5" id="KW-1185">Reference proteome</keyword>
<dbReference type="AlphaFoldDB" id="A0A6C2U4S0"/>
<dbReference type="NCBIfam" id="TIGR01733">
    <property type="entry name" value="AA-adenyl-dom"/>
    <property type="match status" value="1"/>
</dbReference>
<dbReference type="PROSITE" id="PS00455">
    <property type="entry name" value="AMP_BINDING"/>
    <property type="match status" value="1"/>
</dbReference>
<dbReference type="PANTHER" id="PTHR45527">
    <property type="entry name" value="NONRIBOSOMAL PEPTIDE SYNTHETASE"/>
    <property type="match status" value="1"/>
</dbReference>
<dbReference type="SUPFAM" id="SSF53474">
    <property type="entry name" value="alpha/beta-Hydrolases"/>
    <property type="match status" value="1"/>
</dbReference>
<protein>
    <submittedName>
        <fullName evidence="4">Polyketide synthase PksJ</fullName>
    </submittedName>
</protein>
<dbReference type="PROSITE" id="PS50075">
    <property type="entry name" value="CARRIER"/>
    <property type="match status" value="1"/>
</dbReference>
<dbReference type="InterPro" id="IPR020806">
    <property type="entry name" value="PKS_PP-bd"/>
</dbReference>
<dbReference type="InterPro" id="IPR025110">
    <property type="entry name" value="AMP-bd_C"/>
</dbReference>
<dbReference type="InterPro" id="IPR000873">
    <property type="entry name" value="AMP-dep_synth/lig_dom"/>
</dbReference>
<dbReference type="FunFam" id="3.30.300.30:FF:000010">
    <property type="entry name" value="Enterobactin synthetase component F"/>
    <property type="match status" value="1"/>
</dbReference>
<dbReference type="CDD" id="cd12116">
    <property type="entry name" value="A_NRPS_Ta1_like"/>
    <property type="match status" value="1"/>
</dbReference>
<dbReference type="FunFam" id="3.40.50.980:FF:000001">
    <property type="entry name" value="Non-ribosomal peptide synthetase"/>
    <property type="match status" value="1"/>
</dbReference>
<dbReference type="EMBL" id="CAAHFG010000002">
    <property type="protein sequence ID" value="VGO14817.1"/>
    <property type="molecule type" value="Genomic_DNA"/>
</dbReference>
<dbReference type="GO" id="GO:0043041">
    <property type="term" value="P:amino acid activation for nonribosomal peptide biosynthetic process"/>
    <property type="evidence" value="ECO:0007669"/>
    <property type="project" value="TreeGrafter"/>
</dbReference>
<dbReference type="Pfam" id="PF00501">
    <property type="entry name" value="AMP-binding"/>
    <property type="match status" value="1"/>
</dbReference>
<dbReference type="InterPro" id="IPR001031">
    <property type="entry name" value="Thioesterase"/>
</dbReference>
<dbReference type="Pfam" id="PF00975">
    <property type="entry name" value="Thioesterase"/>
    <property type="match status" value="1"/>
</dbReference>
<dbReference type="InterPro" id="IPR010071">
    <property type="entry name" value="AA_adenyl_dom"/>
</dbReference>
<dbReference type="GO" id="GO:0005737">
    <property type="term" value="C:cytoplasm"/>
    <property type="evidence" value="ECO:0007669"/>
    <property type="project" value="TreeGrafter"/>
</dbReference>
<evidence type="ECO:0000259" key="3">
    <source>
        <dbReference type="PROSITE" id="PS50075"/>
    </source>
</evidence>
<dbReference type="InterPro" id="IPR009081">
    <property type="entry name" value="PP-bd_ACP"/>
</dbReference>
<dbReference type="InterPro" id="IPR029058">
    <property type="entry name" value="AB_hydrolase_fold"/>
</dbReference>
<dbReference type="RefSeq" id="WP_136080441.1">
    <property type="nucleotide sequence ID" value="NZ_CAAHFG010000002.1"/>
</dbReference>
<evidence type="ECO:0000256" key="2">
    <source>
        <dbReference type="ARBA" id="ARBA00022553"/>
    </source>
</evidence>
<dbReference type="Gene3D" id="3.40.50.1820">
    <property type="entry name" value="alpha/beta hydrolase"/>
    <property type="match status" value="1"/>
</dbReference>
<dbReference type="GO" id="GO:0031177">
    <property type="term" value="F:phosphopantetheine binding"/>
    <property type="evidence" value="ECO:0007669"/>
    <property type="project" value="InterPro"/>
</dbReference>
<gene>
    <name evidence="4" type="primary">pksJ</name>
    <name evidence="4" type="ORF">PDESU_03386</name>
</gene>
<evidence type="ECO:0000256" key="1">
    <source>
        <dbReference type="ARBA" id="ARBA00022450"/>
    </source>
</evidence>
<dbReference type="Proteomes" id="UP000366872">
    <property type="component" value="Unassembled WGS sequence"/>
</dbReference>
<dbReference type="SUPFAM" id="SSF56801">
    <property type="entry name" value="Acetyl-CoA synthetase-like"/>
    <property type="match status" value="1"/>
</dbReference>
<dbReference type="InterPro" id="IPR036736">
    <property type="entry name" value="ACP-like_sf"/>
</dbReference>
<dbReference type="PANTHER" id="PTHR45527:SF1">
    <property type="entry name" value="FATTY ACID SYNTHASE"/>
    <property type="match status" value="1"/>
</dbReference>
<evidence type="ECO:0000313" key="5">
    <source>
        <dbReference type="Proteomes" id="UP000366872"/>
    </source>
</evidence>
<feature type="domain" description="Carrier" evidence="3">
    <location>
        <begin position="510"/>
        <end position="585"/>
    </location>
</feature>
<dbReference type="Gene3D" id="3.40.50.980">
    <property type="match status" value="2"/>
</dbReference>